<accession>A0A1T4RE47</accession>
<dbReference type="AlphaFoldDB" id="A0A1T4RE47"/>
<dbReference type="InterPro" id="IPR000836">
    <property type="entry name" value="PRTase_dom"/>
</dbReference>
<dbReference type="Proteomes" id="UP000189933">
    <property type="component" value="Unassembled WGS sequence"/>
</dbReference>
<sequence length="248" mass="28122">MGRLLRPVIKEIGRWLFPEELPCPFCGTVGMKWHPCPTCRRQYKLMRQQQHCPRCGRLGYQGLCPACQSKGYFQVARGTGPYGGIWQKVLYEFKYQGRRSLGWHMAHWLAETVLAEPGFKGSQLVVPVPVGPQKILERKFNQSAVLAEHLAWFLHLPVEEVLVRTRDTRPQSKLGRVARLYNLRDAFSLINPDVVRERKIILVDDVLTTGATAEECSRILLAAGAREVNVITWATGQGEVDENGTKKL</sequence>
<dbReference type="PANTHER" id="PTHR47505">
    <property type="entry name" value="DNA UTILIZATION PROTEIN YHGH"/>
    <property type="match status" value="1"/>
</dbReference>
<dbReference type="Gene3D" id="3.40.50.2020">
    <property type="match status" value="1"/>
</dbReference>
<dbReference type="SUPFAM" id="SSF53271">
    <property type="entry name" value="PRTase-like"/>
    <property type="match status" value="1"/>
</dbReference>
<dbReference type="OrthoDB" id="9779910at2"/>
<reference evidence="4" key="1">
    <citation type="submission" date="2017-02" db="EMBL/GenBank/DDBJ databases">
        <authorList>
            <person name="Varghese N."/>
            <person name="Submissions S."/>
        </authorList>
    </citation>
    <scope>NUCLEOTIDE SEQUENCE [LARGE SCALE GENOMIC DNA]</scope>
    <source>
        <strain evidence="4">DSM 16521</strain>
    </source>
</reference>
<evidence type="ECO:0000256" key="1">
    <source>
        <dbReference type="ARBA" id="ARBA00008007"/>
    </source>
</evidence>
<organism evidence="3 4">
    <name type="scientific">Carboxydocella sporoproducens DSM 16521</name>
    <dbReference type="NCBI Taxonomy" id="1121270"/>
    <lineage>
        <taxon>Bacteria</taxon>
        <taxon>Bacillati</taxon>
        <taxon>Bacillota</taxon>
        <taxon>Clostridia</taxon>
        <taxon>Eubacteriales</taxon>
        <taxon>Clostridiales Family XVI. Incertae Sedis</taxon>
        <taxon>Carboxydocella</taxon>
    </lineage>
</organism>
<dbReference type="InterPro" id="IPR051910">
    <property type="entry name" value="ComF/GntX_DNA_util-trans"/>
</dbReference>
<evidence type="ECO:0000259" key="2">
    <source>
        <dbReference type="Pfam" id="PF00156"/>
    </source>
</evidence>
<dbReference type="CDD" id="cd06223">
    <property type="entry name" value="PRTases_typeI"/>
    <property type="match status" value="1"/>
</dbReference>
<comment type="similarity">
    <text evidence="1">Belongs to the ComF/GntX family.</text>
</comment>
<dbReference type="RefSeq" id="WP_078666085.1">
    <property type="nucleotide sequence ID" value="NZ_FUXM01000029.1"/>
</dbReference>
<keyword evidence="4" id="KW-1185">Reference proteome</keyword>
<gene>
    <name evidence="3" type="ORF">SAMN02745885_02061</name>
</gene>
<evidence type="ECO:0000313" key="3">
    <source>
        <dbReference type="EMBL" id="SKA14223.1"/>
    </source>
</evidence>
<proteinExistence type="inferred from homology"/>
<name>A0A1T4RE47_9FIRM</name>
<protein>
    <submittedName>
        <fullName evidence="3">ComF family protein</fullName>
    </submittedName>
</protein>
<dbReference type="InterPro" id="IPR029057">
    <property type="entry name" value="PRTase-like"/>
</dbReference>
<dbReference type="EMBL" id="FUXM01000029">
    <property type="protein sequence ID" value="SKA14223.1"/>
    <property type="molecule type" value="Genomic_DNA"/>
</dbReference>
<evidence type="ECO:0000313" key="4">
    <source>
        <dbReference type="Proteomes" id="UP000189933"/>
    </source>
</evidence>
<dbReference type="PANTHER" id="PTHR47505:SF1">
    <property type="entry name" value="DNA UTILIZATION PROTEIN YHGH"/>
    <property type="match status" value="1"/>
</dbReference>
<feature type="domain" description="Phosphoribosyltransferase" evidence="2">
    <location>
        <begin position="143"/>
        <end position="235"/>
    </location>
</feature>
<dbReference type="Pfam" id="PF00156">
    <property type="entry name" value="Pribosyltran"/>
    <property type="match status" value="1"/>
</dbReference>